<name>A0ABP5EXC0_9MICO</name>
<evidence type="ECO:0000313" key="1">
    <source>
        <dbReference type="EMBL" id="GAA2010782.1"/>
    </source>
</evidence>
<reference evidence="2" key="1">
    <citation type="journal article" date="2019" name="Int. J. Syst. Evol. Microbiol.">
        <title>The Global Catalogue of Microorganisms (GCM) 10K type strain sequencing project: providing services to taxonomists for standard genome sequencing and annotation.</title>
        <authorList>
            <consortium name="The Broad Institute Genomics Platform"/>
            <consortium name="The Broad Institute Genome Sequencing Center for Infectious Disease"/>
            <person name="Wu L."/>
            <person name="Ma J."/>
        </authorList>
    </citation>
    <scope>NUCLEOTIDE SEQUENCE [LARGE SCALE GENOMIC DNA]</scope>
    <source>
        <strain evidence="2">JCM 14546</strain>
    </source>
</reference>
<comment type="caution">
    <text evidence="1">The sequence shown here is derived from an EMBL/GenBank/DDBJ whole genome shotgun (WGS) entry which is preliminary data.</text>
</comment>
<keyword evidence="2" id="KW-1185">Reference proteome</keyword>
<dbReference type="Proteomes" id="UP001500755">
    <property type="component" value="Unassembled WGS sequence"/>
</dbReference>
<accession>A0ABP5EXC0</accession>
<dbReference type="EMBL" id="BAAANO010000020">
    <property type="protein sequence ID" value="GAA2010782.1"/>
    <property type="molecule type" value="Genomic_DNA"/>
</dbReference>
<proteinExistence type="predicted"/>
<sequence>MTPSFLAISFANLGFPQQVLRFVRVTCFREETGGPHVPVAARRAPITLSLTTHPAGCHPEKHLSAPEGAAL</sequence>
<evidence type="ECO:0000313" key="2">
    <source>
        <dbReference type="Proteomes" id="UP001500755"/>
    </source>
</evidence>
<gene>
    <name evidence="1" type="ORF">GCM10009755_22540</name>
</gene>
<protein>
    <submittedName>
        <fullName evidence="1">Uncharacterized protein</fullName>
    </submittedName>
</protein>
<organism evidence="1 2">
    <name type="scientific">Brevibacterium samyangense</name>
    <dbReference type="NCBI Taxonomy" id="366888"/>
    <lineage>
        <taxon>Bacteria</taxon>
        <taxon>Bacillati</taxon>
        <taxon>Actinomycetota</taxon>
        <taxon>Actinomycetes</taxon>
        <taxon>Micrococcales</taxon>
        <taxon>Brevibacteriaceae</taxon>
        <taxon>Brevibacterium</taxon>
    </lineage>
</organism>